<dbReference type="InterPro" id="IPR011006">
    <property type="entry name" value="CheY-like_superfamily"/>
</dbReference>
<dbReference type="PROSITE" id="PS50110">
    <property type="entry name" value="RESPONSE_REGULATORY"/>
    <property type="match status" value="1"/>
</dbReference>
<evidence type="ECO:0000256" key="4">
    <source>
        <dbReference type="ARBA" id="ARBA00023163"/>
    </source>
</evidence>
<dbReference type="Gene3D" id="1.10.10.60">
    <property type="entry name" value="Homeodomain-like"/>
    <property type="match status" value="2"/>
</dbReference>
<dbReference type="InterPro" id="IPR009057">
    <property type="entry name" value="Homeodomain-like_sf"/>
</dbReference>
<dbReference type="GO" id="GO:0000160">
    <property type="term" value="P:phosphorelay signal transduction system"/>
    <property type="evidence" value="ECO:0007669"/>
    <property type="project" value="InterPro"/>
</dbReference>
<dbReference type="Proteomes" id="UP000306509">
    <property type="component" value="Unassembled WGS sequence"/>
</dbReference>
<dbReference type="PANTHER" id="PTHR43280:SF2">
    <property type="entry name" value="HTH-TYPE TRANSCRIPTIONAL REGULATOR EXSA"/>
    <property type="match status" value="1"/>
</dbReference>
<dbReference type="SUPFAM" id="SSF52172">
    <property type="entry name" value="CheY-like"/>
    <property type="match status" value="1"/>
</dbReference>
<evidence type="ECO:0000256" key="1">
    <source>
        <dbReference type="ARBA" id="ARBA00018672"/>
    </source>
</evidence>
<feature type="modified residue" description="4-aspartylphosphate" evidence="6">
    <location>
        <position position="54"/>
    </location>
</feature>
<evidence type="ECO:0000313" key="10">
    <source>
        <dbReference type="Proteomes" id="UP000306509"/>
    </source>
</evidence>
<dbReference type="GO" id="GO:0003700">
    <property type="term" value="F:DNA-binding transcription factor activity"/>
    <property type="evidence" value="ECO:0007669"/>
    <property type="project" value="InterPro"/>
</dbReference>
<dbReference type="InterPro" id="IPR001789">
    <property type="entry name" value="Sig_transdc_resp-reg_receiver"/>
</dbReference>
<keyword evidence="3" id="KW-0238">DNA-binding</keyword>
<comment type="function">
    <text evidence="5">May play the central regulatory role in sporulation. It may be an element of the effector pathway responsible for the activation of sporulation genes in response to nutritional stress. Spo0A may act in concert with spo0H (a sigma factor) to control the expression of some genes that are critical to the sporulation process.</text>
</comment>
<dbReference type="OrthoDB" id="2990361at2"/>
<evidence type="ECO:0000256" key="5">
    <source>
        <dbReference type="ARBA" id="ARBA00024867"/>
    </source>
</evidence>
<gene>
    <name evidence="9" type="ORF">DSM106044_00171</name>
</gene>
<feature type="domain" description="HTH araC/xylS-type" evidence="7">
    <location>
        <begin position="414"/>
        <end position="513"/>
    </location>
</feature>
<keyword evidence="6" id="KW-0597">Phosphoprotein</keyword>
<dbReference type="PANTHER" id="PTHR43280">
    <property type="entry name" value="ARAC-FAMILY TRANSCRIPTIONAL REGULATOR"/>
    <property type="match status" value="1"/>
</dbReference>
<accession>A0A4U8QCV4</accession>
<evidence type="ECO:0000256" key="6">
    <source>
        <dbReference type="PROSITE-ProRule" id="PRU00169"/>
    </source>
</evidence>
<dbReference type="Gene3D" id="3.40.50.2300">
    <property type="match status" value="1"/>
</dbReference>
<dbReference type="Pfam" id="PF00072">
    <property type="entry name" value="Response_reg"/>
    <property type="match status" value="1"/>
</dbReference>
<sequence length="516" mass="59272">MKLLIVDDEQLTREGLMSSVNWRSLGIFDIFLADDGINGLETAKKEKPQIILSDVRMPRMDGIAMAEKIKLILPDACIIFMSGYSDKEYLKAAIKLKAINYVEKPLDPLEIEEAVLEAIEENKQLNRTKQSETLLSLERSSRLALLLTYPSQDVEGIDDLLHDFQYPPSSILYFTTLIVKLTDNFNENMGNSINTIHKQLDSFLLKYHLQSIHVSKHEQHIVYHIFGTVKPSPEIILKCSEYLKSLYSEIGTFFIVVGNTVNDIHKVYHSYSQAVILLQSSFFYDYNSILTDENSTTLSTSVFTDPSSAFAEALSDKNKDEAAGILNHIFNYFKNNRSYLPNQVRDIYYKLFMIVQNSCRSQQVTAGTESQIESILEYIEKFQTLAELHKSLLSKIDDYFEALNNQVSENSTIFMIKEFIQKNFMNDTLSVKDISEHVYLSTSYVCTLFKTETQQTLNQYITDYRMEKAKQLLSDPRYKITDISSKVGYSDGNYFSKSFKKIVGLSPSEYREKVLK</sequence>
<organism evidence="9 10">
    <name type="scientific">Robinsoniella peoriensis</name>
    <dbReference type="NCBI Taxonomy" id="180332"/>
    <lineage>
        <taxon>Bacteria</taxon>
        <taxon>Bacillati</taxon>
        <taxon>Bacillota</taxon>
        <taxon>Clostridia</taxon>
        <taxon>Lachnospirales</taxon>
        <taxon>Lachnospiraceae</taxon>
        <taxon>Robinsoniella</taxon>
    </lineage>
</organism>
<dbReference type="RefSeq" id="WP_044297726.1">
    <property type="nucleotide sequence ID" value="NZ_CABMJZ010000095.1"/>
</dbReference>
<dbReference type="SUPFAM" id="SSF46689">
    <property type="entry name" value="Homeodomain-like"/>
    <property type="match status" value="1"/>
</dbReference>
<dbReference type="SMART" id="SM00448">
    <property type="entry name" value="REC"/>
    <property type="match status" value="1"/>
</dbReference>
<evidence type="ECO:0000259" key="7">
    <source>
        <dbReference type="PROSITE" id="PS01124"/>
    </source>
</evidence>
<keyword evidence="10" id="KW-1185">Reference proteome</keyword>
<dbReference type="InterPro" id="IPR018060">
    <property type="entry name" value="HTH_AraC"/>
</dbReference>
<keyword evidence="4" id="KW-0804">Transcription</keyword>
<evidence type="ECO:0000313" key="9">
    <source>
        <dbReference type="EMBL" id="TLD02942.1"/>
    </source>
</evidence>
<reference evidence="9 10" key="1">
    <citation type="journal article" date="2019" name="Anaerobe">
        <title>Detection of Robinsoniella peoriensis in multiple bone samples of a trauma patient.</title>
        <authorList>
            <person name="Schrottner P."/>
            <person name="Hartwich K."/>
            <person name="Bunk B."/>
            <person name="Schober I."/>
            <person name="Helbig S."/>
            <person name="Rudolph W.W."/>
            <person name="Gunzer F."/>
        </authorList>
    </citation>
    <scope>NUCLEOTIDE SEQUENCE [LARGE SCALE GENOMIC DNA]</scope>
    <source>
        <strain evidence="9 10">DSM 106044</strain>
    </source>
</reference>
<protein>
    <recommendedName>
        <fullName evidence="1">Stage 0 sporulation protein A homolog</fullName>
    </recommendedName>
</protein>
<dbReference type="PROSITE" id="PS01124">
    <property type="entry name" value="HTH_ARAC_FAMILY_2"/>
    <property type="match status" value="1"/>
</dbReference>
<dbReference type="EMBL" id="QGQD01000004">
    <property type="protein sequence ID" value="TLD02942.1"/>
    <property type="molecule type" value="Genomic_DNA"/>
</dbReference>
<dbReference type="AlphaFoldDB" id="A0A4U8QCV4"/>
<dbReference type="SMART" id="SM00342">
    <property type="entry name" value="HTH_ARAC"/>
    <property type="match status" value="1"/>
</dbReference>
<proteinExistence type="predicted"/>
<dbReference type="Pfam" id="PF12833">
    <property type="entry name" value="HTH_18"/>
    <property type="match status" value="1"/>
</dbReference>
<evidence type="ECO:0000256" key="2">
    <source>
        <dbReference type="ARBA" id="ARBA00023015"/>
    </source>
</evidence>
<dbReference type="CDD" id="cd17536">
    <property type="entry name" value="REC_YesN-like"/>
    <property type="match status" value="1"/>
</dbReference>
<evidence type="ECO:0000259" key="8">
    <source>
        <dbReference type="PROSITE" id="PS50110"/>
    </source>
</evidence>
<dbReference type="PRINTS" id="PR00032">
    <property type="entry name" value="HTHARAC"/>
</dbReference>
<dbReference type="InterPro" id="IPR020449">
    <property type="entry name" value="Tscrpt_reg_AraC-type_HTH"/>
</dbReference>
<dbReference type="PROSITE" id="PS00041">
    <property type="entry name" value="HTH_ARAC_FAMILY_1"/>
    <property type="match status" value="1"/>
</dbReference>
<dbReference type="STRING" id="180332.GCA_000797495_02194"/>
<name>A0A4U8QCV4_9FIRM</name>
<dbReference type="GO" id="GO:0043565">
    <property type="term" value="F:sequence-specific DNA binding"/>
    <property type="evidence" value="ECO:0007669"/>
    <property type="project" value="InterPro"/>
</dbReference>
<feature type="domain" description="Response regulatory" evidence="8">
    <location>
        <begin position="2"/>
        <end position="119"/>
    </location>
</feature>
<evidence type="ECO:0000256" key="3">
    <source>
        <dbReference type="ARBA" id="ARBA00023125"/>
    </source>
</evidence>
<comment type="caution">
    <text evidence="9">The sequence shown here is derived from an EMBL/GenBank/DDBJ whole genome shotgun (WGS) entry which is preliminary data.</text>
</comment>
<dbReference type="InterPro" id="IPR018062">
    <property type="entry name" value="HTH_AraC-typ_CS"/>
</dbReference>
<keyword evidence="2" id="KW-0805">Transcription regulation</keyword>